<protein>
    <submittedName>
        <fullName evidence="3">Uncharacterized protein</fullName>
    </submittedName>
</protein>
<organism evidence="3">
    <name type="scientific">Photinus pyralis</name>
    <name type="common">Common eastern firefly</name>
    <name type="synonym">Lampyris pyralis</name>
    <dbReference type="NCBI Taxonomy" id="7054"/>
    <lineage>
        <taxon>Eukaryota</taxon>
        <taxon>Metazoa</taxon>
        <taxon>Ecdysozoa</taxon>
        <taxon>Arthropoda</taxon>
        <taxon>Hexapoda</taxon>
        <taxon>Insecta</taxon>
        <taxon>Pterygota</taxon>
        <taxon>Neoptera</taxon>
        <taxon>Endopterygota</taxon>
        <taxon>Coleoptera</taxon>
        <taxon>Polyphaga</taxon>
        <taxon>Elateriformia</taxon>
        <taxon>Elateroidea</taxon>
        <taxon>Lampyridae</taxon>
        <taxon>Lampyrinae</taxon>
        <taxon>Photinus</taxon>
    </lineage>
</organism>
<proteinExistence type="predicted"/>
<name>A0A1Y1K5F7_PHOPY</name>
<dbReference type="AlphaFoldDB" id="A0A1Y1K5F7"/>
<feature type="signal peptide" evidence="2">
    <location>
        <begin position="1"/>
        <end position="18"/>
    </location>
</feature>
<sequence length="425" mass="48091">MCALPRLPLFTFTMSAAAVLSQLKSLLEKTEQLKGKLSKICPTDDQWDSLNDLSLRLSGASKAVQDKVQVLQETRSERAWKESWGHCSKAQALRGDLFATGRLKQPVIFRRNIVTIFEGPKVSKFDSEDVKIRKESTRKRCELIRSLSPDGLISWTLSFAPTLWAGGSMASDVFACLLDDVEPELVQMWPLVIRETLHLLMEDEELLRQSPEYDVFLKAIDDPSRKPVHQRKRRRIDDENKHRNGERERVARTVNTQVPDCDKAWPSQGFGRISALLNHDSDASAIRVIQFEKQTLQQIVLERPTNILGDIWFGSPPGFVPFVSLRLSGELRDIIKLSGQDVLMPEPSRDTSGTFTGVYSIKLECFRQLIQRDGFGAIFWNEYGGEAFVAMQVMDKELIAAFIQASQTTVKVLPRLDNVTIVNTV</sequence>
<accession>A0A1Y1K5F7</accession>
<evidence type="ECO:0000313" key="3">
    <source>
        <dbReference type="EMBL" id="JAV55410.1"/>
    </source>
</evidence>
<evidence type="ECO:0000256" key="2">
    <source>
        <dbReference type="SAM" id="SignalP"/>
    </source>
</evidence>
<feature type="region of interest" description="Disordered" evidence="1">
    <location>
        <begin position="226"/>
        <end position="250"/>
    </location>
</feature>
<evidence type="ECO:0000256" key="1">
    <source>
        <dbReference type="SAM" id="MobiDB-lite"/>
    </source>
</evidence>
<dbReference type="EMBL" id="GEZM01095484">
    <property type="protein sequence ID" value="JAV55410.1"/>
    <property type="molecule type" value="Transcribed_RNA"/>
</dbReference>
<keyword evidence="2" id="KW-0732">Signal</keyword>
<reference evidence="3" key="1">
    <citation type="journal article" date="2016" name="Sci. Rep.">
        <title>Molecular characterization of firefly nuptial gifts: a multi-omics approach sheds light on postcopulatory sexual selection.</title>
        <authorList>
            <person name="Al-Wathiqui N."/>
            <person name="Fallon T.R."/>
            <person name="South A."/>
            <person name="Weng J.K."/>
            <person name="Lewis S.M."/>
        </authorList>
    </citation>
    <scope>NUCLEOTIDE SEQUENCE</scope>
</reference>
<feature type="chain" id="PRO_5013344856" evidence="2">
    <location>
        <begin position="19"/>
        <end position="425"/>
    </location>
</feature>
<feature type="compositionally biased region" description="Basic and acidic residues" evidence="1">
    <location>
        <begin position="235"/>
        <end position="250"/>
    </location>
</feature>